<evidence type="ECO:0000313" key="3">
    <source>
        <dbReference type="Proteomes" id="UP000464718"/>
    </source>
</evidence>
<gene>
    <name evidence="2" type="ORF">EHC69_23220</name>
    <name evidence="1" type="ORF">I7278_04980</name>
</gene>
<sequence length="35" mass="4255">MGFTHQRKNLISDRHQQHFDSVFRRATTLPDDRRS</sequence>
<evidence type="ECO:0000313" key="1">
    <source>
        <dbReference type="EMBL" id="HAS6676165.1"/>
    </source>
</evidence>
<reference evidence="1" key="3">
    <citation type="submission" date="2019-12" db="EMBL/GenBank/DDBJ databases">
        <authorList>
            <consortium name="NCBI Pathogen Detection Project"/>
        </authorList>
    </citation>
    <scope>NUCLEOTIDE SEQUENCE</scope>
    <source>
        <strain evidence="1">1930</strain>
    </source>
</reference>
<evidence type="ECO:0000313" key="2">
    <source>
        <dbReference type="EMBL" id="QHH12198.1"/>
    </source>
</evidence>
<dbReference type="Proteomes" id="UP000464718">
    <property type="component" value="Chromosome ii"/>
</dbReference>
<name>A0A7Z2MX35_VIBPH</name>
<reference evidence="2 3" key="2">
    <citation type="submission" date="2018-12" db="EMBL/GenBank/DDBJ databases">
        <title>Genomic insights into the evolutionary origins and pathogenicity of five Vibrio parahaemolyticus strains isolated from the shrimp with acute hepatopancreatic necrosis disease (AHPND).</title>
        <authorList>
            <person name="Yang Q."/>
            <person name="Dong X."/>
            <person name="Xie G."/>
            <person name="Fu S."/>
            <person name="Zou P."/>
            <person name="Sun J."/>
            <person name="Wang Y."/>
            <person name="Huang J."/>
        </authorList>
    </citation>
    <scope>NUCLEOTIDE SEQUENCE [LARGE SCALE GENOMIC DNA]</scope>
    <source>
        <strain evidence="2 3">20160303005-1</strain>
    </source>
</reference>
<dbReference type="Proteomes" id="UP000856022">
    <property type="component" value="Unassembled WGS sequence"/>
</dbReference>
<reference evidence="1" key="1">
    <citation type="journal article" date="2018" name="Genome Biol.">
        <title>SKESA: strategic k-mer extension for scrupulous assemblies.</title>
        <authorList>
            <person name="Souvorov A."/>
            <person name="Agarwala R."/>
            <person name="Lipman D.J."/>
        </authorList>
    </citation>
    <scope>NUCLEOTIDE SEQUENCE</scope>
    <source>
        <strain evidence="1">1930</strain>
    </source>
</reference>
<protein>
    <submittedName>
        <fullName evidence="1">Uncharacterized protein</fullName>
    </submittedName>
</protein>
<dbReference type="EMBL" id="DACQKT010000002">
    <property type="protein sequence ID" value="HAS6676165.1"/>
    <property type="molecule type" value="Genomic_DNA"/>
</dbReference>
<proteinExistence type="predicted"/>
<organism evidence="1">
    <name type="scientific">Vibrio parahaemolyticus</name>
    <dbReference type="NCBI Taxonomy" id="670"/>
    <lineage>
        <taxon>Bacteria</taxon>
        <taxon>Pseudomonadati</taxon>
        <taxon>Pseudomonadota</taxon>
        <taxon>Gammaproteobacteria</taxon>
        <taxon>Vibrionales</taxon>
        <taxon>Vibrionaceae</taxon>
        <taxon>Vibrio</taxon>
    </lineage>
</organism>
<dbReference type="EMBL" id="CP034299">
    <property type="protein sequence ID" value="QHH12198.1"/>
    <property type="molecule type" value="Genomic_DNA"/>
</dbReference>
<accession>A0A7Z2MX35</accession>
<dbReference type="AlphaFoldDB" id="A0A7Z2MX35"/>